<accession>A0A8S1NNR6</accession>
<keyword evidence="3" id="KW-1185">Reference proteome</keyword>
<protein>
    <recommendedName>
        <fullName evidence="4">Transmembrane protein</fullName>
    </recommendedName>
</protein>
<sequence>MIMLMIFFVIYAKDINRDINLNEVVQDSILQFDYKVYRLKVSDRDQFHHKALVLNLFSQNKSLKVYVDCSQNFQIFINGNPPLCNQQLKISYQQRINGNCSDNQFFITVLSDSISSYELILFIFDGIHSLEYNVPFNGILIPQEIHQFKVEPSYLNEEITIEITLEKAQSFIKKCSQKDCLITKLDQEGTQNRILLEKDSFRLTNSNCENCYYLIGLLSDYKQYYRIILINIHSHIILKEGHYDQYQVDQGYSIYYSYQISNLTDIKKSKFFLTQITGRCMLYGSSQNMYPSQTNYEQQEEYQIIINNTKEYFLTVFGISQCKYRINTQVEREQTIDLTLFNQLRNGISVLHKQIEQYSFFIIQLEIQANFSIKLQSHVGDFMMYVKSNISDNEIPDSNSFQWKDTKQIDIKIDNINQAKYYYISVQLLNSEGEFLIEYNLDVEIKFYEVNNQIIDSVNENEIKYYKIPMLYRDLLFIKELYTENLISDLRIYVSLFQSNTFPNELSNDYVFLDKSLIIQQEQQICNKNFNQNQTQCFIYLSVTSTNGLVFYTIIIQQLNNKIKLYEGIPLNFSFQEKVLFYYILNEKEVTIQWYSQGGSEADLLAYLGYLNDSSIQYQQFKSSKSQINHLIQTIIIPENNQGYILYIMVSPSLKHFENDVYSIGVYETVKILTKQDTMRDYIQKGQIKFYMLALNEDTISIIFNIQVIGSQDFIFVLLQQSEKSRPHIINDSIQQSLRFDSFYIFRNYYSRFFEKDYYVLGVQGVEDCEFQLSYQLQDTYFQFFPNGYIPQEIFQESIPTVYLFIEKESFQIILAVFTGAVQIRAKRFYNKIDSLDFADSFILDDITREFKLYEIDTCLYERCQYLIQIIKIEEGTQGKVQIKKNQQIIELFENTAQFEILQKDEIVVYNYNSKYNFFIILENVFGQIQIDVQEQNKPSDYNQNSQNIYIVDNNTIIDYVKATQKIEKFIIKIQCLSSNAVFQITMRRKYKKISKLLLGQTIDIQLIRQEQILFQYQSLRNLINNSNTTKFLTLQIIGIYESIDILDILIQHSITNPIIHSQKQFQRGIYFKLYDLFGMYNLMITPIKNSSYIRILLTDEDNNILMNGIPQYQLTRVGQPNFYQVSILQNSTLLLEVLTCKGSILIQGTSNPFNLNKQIFEIQIMNKPSQYFNSILQLEKGTYYFLVKLISSSVEDENQHRISYYYIRQQIFEKSAPISFNSFQFRSLNLNWEIAKNELILEIPNLIYDNQLIELSSISIYFIIQICEQDEIFCFYEQYTVEEQKETQFVIIVNQSSQENNTKINLDIQNKQKIQINIIGKVEIVLGYDLQELTYPFPIRELNIQDIQEQQGKYQQGYGIIILMISIFLIYIVCGKRRNEVKSKVAKTQIIEMNYQTFDIK</sequence>
<dbReference type="Proteomes" id="UP000692954">
    <property type="component" value="Unassembled WGS sequence"/>
</dbReference>
<reference evidence="2" key="1">
    <citation type="submission" date="2021-01" db="EMBL/GenBank/DDBJ databases">
        <authorList>
            <consortium name="Genoscope - CEA"/>
            <person name="William W."/>
        </authorList>
    </citation>
    <scope>NUCLEOTIDE SEQUENCE</scope>
</reference>
<name>A0A8S1NNR6_9CILI</name>
<gene>
    <name evidence="2" type="ORF">PSON_ATCC_30995.1.T0560164</name>
</gene>
<dbReference type="EMBL" id="CAJJDN010000056">
    <property type="protein sequence ID" value="CAD8090735.1"/>
    <property type="molecule type" value="Genomic_DNA"/>
</dbReference>
<evidence type="ECO:0000313" key="3">
    <source>
        <dbReference type="Proteomes" id="UP000692954"/>
    </source>
</evidence>
<keyword evidence="1" id="KW-0472">Membrane</keyword>
<evidence type="ECO:0000256" key="1">
    <source>
        <dbReference type="SAM" id="Phobius"/>
    </source>
</evidence>
<comment type="caution">
    <text evidence="2">The sequence shown here is derived from an EMBL/GenBank/DDBJ whole genome shotgun (WGS) entry which is preliminary data.</text>
</comment>
<proteinExistence type="predicted"/>
<keyword evidence="1" id="KW-1133">Transmembrane helix</keyword>
<dbReference type="OrthoDB" id="307105at2759"/>
<organism evidence="2 3">
    <name type="scientific">Paramecium sonneborni</name>
    <dbReference type="NCBI Taxonomy" id="65129"/>
    <lineage>
        <taxon>Eukaryota</taxon>
        <taxon>Sar</taxon>
        <taxon>Alveolata</taxon>
        <taxon>Ciliophora</taxon>
        <taxon>Intramacronucleata</taxon>
        <taxon>Oligohymenophorea</taxon>
        <taxon>Peniculida</taxon>
        <taxon>Parameciidae</taxon>
        <taxon>Paramecium</taxon>
    </lineage>
</organism>
<evidence type="ECO:0008006" key="4">
    <source>
        <dbReference type="Google" id="ProtNLM"/>
    </source>
</evidence>
<keyword evidence="1" id="KW-0812">Transmembrane</keyword>
<feature type="transmembrane region" description="Helical" evidence="1">
    <location>
        <begin position="1358"/>
        <end position="1375"/>
    </location>
</feature>
<evidence type="ECO:0000313" key="2">
    <source>
        <dbReference type="EMBL" id="CAD8090735.1"/>
    </source>
</evidence>